<comment type="caution">
    <text evidence="2">The sequence shown here is derived from an EMBL/GenBank/DDBJ whole genome shotgun (WGS) entry which is preliminary data.</text>
</comment>
<evidence type="ECO:0000256" key="1">
    <source>
        <dbReference type="SAM" id="SignalP"/>
    </source>
</evidence>
<feature type="chain" id="PRO_5046463007" description="Cell wall protein" evidence="1">
    <location>
        <begin position="21"/>
        <end position="187"/>
    </location>
</feature>
<dbReference type="EMBL" id="JAKEKT020000074">
    <property type="protein sequence ID" value="KAL1638764.1"/>
    <property type="molecule type" value="Genomic_DNA"/>
</dbReference>
<name>A0ABR3TGW3_9PEZI</name>
<evidence type="ECO:0000313" key="3">
    <source>
        <dbReference type="Proteomes" id="UP001521184"/>
    </source>
</evidence>
<evidence type="ECO:0008006" key="4">
    <source>
        <dbReference type="Google" id="ProtNLM"/>
    </source>
</evidence>
<sequence length="187" mass="19457">MHFLAKLAVALPAIAGIASAAVLPRAVDSDTMISNLKDLTQRSSDTGELAKALGVFDQYPTTDNYRAAINGLRDLITATGADATAAADTQPYADDATQQSVCDAYKTLVSTQSEMLNNFIAKSFIADGGFGGPFAAAFRSLEGADDALSFEIINAVPSCADSATENKNSLDDKLSKADCAYSPNGIC</sequence>
<proteinExistence type="predicted"/>
<keyword evidence="3" id="KW-1185">Reference proteome</keyword>
<dbReference type="Proteomes" id="UP001521184">
    <property type="component" value="Unassembled WGS sequence"/>
</dbReference>
<feature type="signal peptide" evidence="1">
    <location>
        <begin position="1"/>
        <end position="20"/>
    </location>
</feature>
<gene>
    <name evidence="2" type="ORF">SLS58_008578</name>
</gene>
<accession>A0ABR3TGW3</accession>
<organism evidence="2 3">
    <name type="scientific">Diplodia intermedia</name>
    <dbReference type="NCBI Taxonomy" id="856260"/>
    <lineage>
        <taxon>Eukaryota</taxon>
        <taxon>Fungi</taxon>
        <taxon>Dikarya</taxon>
        <taxon>Ascomycota</taxon>
        <taxon>Pezizomycotina</taxon>
        <taxon>Dothideomycetes</taxon>
        <taxon>Dothideomycetes incertae sedis</taxon>
        <taxon>Botryosphaeriales</taxon>
        <taxon>Botryosphaeriaceae</taxon>
        <taxon>Diplodia</taxon>
    </lineage>
</organism>
<protein>
    <recommendedName>
        <fullName evidence="4">Cell wall protein</fullName>
    </recommendedName>
</protein>
<reference evidence="2 3" key="1">
    <citation type="journal article" date="2023" name="Plant Dis.">
        <title>First Report of Diplodia intermedia Causing Canker and Dieback Diseases on Apple Trees in Canada.</title>
        <authorList>
            <person name="Ellouze W."/>
            <person name="Ilyukhin E."/>
            <person name="Sulman M."/>
            <person name="Ali S."/>
        </authorList>
    </citation>
    <scope>NUCLEOTIDE SEQUENCE [LARGE SCALE GENOMIC DNA]</scope>
    <source>
        <strain evidence="2 3">M45-28</strain>
    </source>
</reference>
<evidence type="ECO:0000313" key="2">
    <source>
        <dbReference type="EMBL" id="KAL1638764.1"/>
    </source>
</evidence>
<keyword evidence="1" id="KW-0732">Signal</keyword>